<evidence type="ECO:0000313" key="1">
    <source>
        <dbReference type="EMBL" id="RYR29717.1"/>
    </source>
</evidence>
<comment type="caution">
    <text evidence="1">The sequence shown here is derived from an EMBL/GenBank/DDBJ whole genome shotgun (WGS) entry which is preliminary data.</text>
</comment>
<dbReference type="EMBL" id="SDMP01000011">
    <property type="protein sequence ID" value="RYR29717.1"/>
    <property type="molecule type" value="Genomic_DNA"/>
</dbReference>
<sequence length="150" mass="17176">MERRIQQRVGPGLGEEAFEEVKIQATIRQPTIHRYKEMLSKGQFRTTVRVDISNFIPKLGLTIIPFTELLETKEDSDFLVDVLGLLMSMFEEKEYDKDGKNLKIAVMELAENEYAEQLVALLQLAKVKVSRGSYNVPCFLLVDLSDFLGF</sequence>
<dbReference type="AlphaFoldDB" id="A0A445ATG8"/>
<reference evidence="1 2" key="1">
    <citation type="submission" date="2019-01" db="EMBL/GenBank/DDBJ databases">
        <title>Sequencing of cultivated peanut Arachis hypogaea provides insights into genome evolution and oil improvement.</title>
        <authorList>
            <person name="Chen X."/>
        </authorList>
    </citation>
    <scope>NUCLEOTIDE SEQUENCE [LARGE SCALE GENOMIC DNA]</scope>
    <source>
        <strain evidence="2">cv. Fuhuasheng</strain>
        <tissue evidence="1">Leaves</tissue>
    </source>
</reference>
<keyword evidence="2" id="KW-1185">Reference proteome</keyword>
<organism evidence="1 2">
    <name type="scientific">Arachis hypogaea</name>
    <name type="common">Peanut</name>
    <dbReference type="NCBI Taxonomy" id="3818"/>
    <lineage>
        <taxon>Eukaryota</taxon>
        <taxon>Viridiplantae</taxon>
        <taxon>Streptophyta</taxon>
        <taxon>Embryophyta</taxon>
        <taxon>Tracheophyta</taxon>
        <taxon>Spermatophyta</taxon>
        <taxon>Magnoliopsida</taxon>
        <taxon>eudicotyledons</taxon>
        <taxon>Gunneridae</taxon>
        <taxon>Pentapetalae</taxon>
        <taxon>rosids</taxon>
        <taxon>fabids</taxon>
        <taxon>Fabales</taxon>
        <taxon>Fabaceae</taxon>
        <taxon>Papilionoideae</taxon>
        <taxon>50 kb inversion clade</taxon>
        <taxon>dalbergioids sensu lato</taxon>
        <taxon>Dalbergieae</taxon>
        <taxon>Pterocarpus clade</taxon>
        <taxon>Arachis</taxon>
    </lineage>
</organism>
<evidence type="ECO:0000313" key="2">
    <source>
        <dbReference type="Proteomes" id="UP000289738"/>
    </source>
</evidence>
<gene>
    <name evidence="1" type="ORF">Ahy_B01g054196</name>
</gene>
<accession>A0A445ATG8</accession>
<proteinExistence type="predicted"/>
<dbReference type="Proteomes" id="UP000289738">
    <property type="component" value="Chromosome B01"/>
</dbReference>
<protein>
    <submittedName>
        <fullName evidence="1">Uncharacterized protein</fullName>
    </submittedName>
</protein>
<name>A0A445ATG8_ARAHY</name>